<feature type="transmembrane region" description="Helical" evidence="2">
    <location>
        <begin position="54"/>
        <end position="80"/>
    </location>
</feature>
<reference evidence="4" key="2">
    <citation type="submission" date="2021-04" db="EMBL/GenBank/DDBJ databases">
        <authorList>
            <person name="Gilroy R."/>
        </authorList>
    </citation>
    <scope>NUCLEOTIDE SEQUENCE</scope>
    <source>
        <strain evidence="4">Gambia16-554</strain>
    </source>
</reference>
<dbReference type="PANTHER" id="PTHR43446">
    <property type="entry name" value="MEMBRANE PROTEIN-RELATED"/>
    <property type="match status" value="1"/>
</dbReference>
<proteinExistence type="predicted"/>
<dbReference type="PANTHER" id="PTHR43446:SF1">
    <property type="entry name" value="BAND 7 DOMAIN-CONTAINING PROTEIN"/>
    <property type="match status" value="1"/>
</dbReference>
<dbReference type="SMART" id="SM00244">
    <property type="entry name" value="PHB"/>
    <property type="match status" value="1"/>
</dbReference>
<evidence type="ECO:0000313" key="4">
    <source>
        <dbReference type="EMBL" id="HIZ85346.1"/>
    </source>
</evidence>
<evidence type="ECO:0000259" key="3">
    <source>
        <dbReference type="SMART" id="SM00244"/>
    </source>
</evidence>
<dbReference type="SUPFAM" id="SSF117892">
    <property type="entry name" value="Band 7/SPFH domain"/>
    <property type="match status" value="1"/>
</dbReference>
<organism evidence="4 5">
    <name type="scientific">Candidatus Coprenecus stercoravium</name>
    <dbReference type="NCBI Taxonomy" id="2840735"/>
    <lineage>
        <taxon>Bacteria</taxon>
        <taxon>Pseudomonadati</taxon>
        <taxon>Bacteroidota</taxon>
        <taxon>Bacteroidia</taxon>
        <taxon>Bacteroidales</taxon>
        <taxon>Rikenellaceae</taxon>
        <taxon>Rikenellaceae incertae sedis</taxon>
        <taxon>Candidatus Coprenecus</taxon>
    </lineage>
</organism>
<evidence type="ECO:0000256" key="2">
    <source>
        <dbReference type="SAM" id="Phobius"/>
    </source>
</evidence>
<dbReference type="Pfam" id="PF01145">
    <property type="entry name" value="Band_7"/>
    <property type="match status" value="1"/>
</dbReference>
<dbReference type="Gene3D" id="3.30.479.30">
    <property type="entry name" value="Band 7 domain"/>
    <property type="match status" value="1"/>
</dbReference>
<dbReference type="InterPro" id="IPR036013">
    <property type="entry name" value="Band_7/SPFH_dom_sf"/>
</dbReference>
<name>A0A9D2GNM7_9BACT</name>
<dbReference type="GO" id="GO:0016020">
    <property type="term" value="C:membrane"/>
    <property type="evidence" value="ECO:0007669"/>
    <property type="project" value="UniProtKB-SubCell"/>
</dbReference>
<dbReference type="CDD" id="cd03402">
    <property type="entry name" value="SPFH_like_u2"/>
    <property type="match status" value="1"/>
</dbReference>
<dbReference type="Proteomes" id="UP000824115">
    <property type="component" value="Unassembled WGS sequence"/>
</dbReference>
<comment type="subcellular location">
    <subcellularLocation>
        <location evidence="1">Membrane</location>
        <topology evidence="1">Single-pass membrane protein</topology>
    </subcellularLocation>
</comment>
<sequence length="323" mass="35607">MKTHSDSKITKDTPFQGLACNGFLMIFVSILLFAAAVFFVYITDTYEPEVIGSAVYGILCTSAILLFIISPVLLIGLMILEPNQARAMVFFGKYRGTFSHTGFFWVNPFYSKRKVSLRARNINVDPIKVNDRNGNPILVGLILVWKVEDVYKAIFEIDTQNIAASKAGIMTALESFVRVQSDAALRQVAGNYAYDNLGIEQGDTITLRSGGDTINSELVEKLNERLEMAGISVLEARINYLAYAPEIAAVMLRRQQAEAIISAREKIVEGAVSMVQMALKEIDDKDIVELDEAKKAAMVSNLLVVLCADESAQPVLNTGSLYQ</sequence>
<reference evidence="4" key="1">
    <citation type="journal article" date="2021" name="PeerJ">
        <title>Extensive microbial diversity within the chicken gut microbiome revealed by metagenomics and culture.</title>
        <authorList>
            <person name="Gilroy R."/>
            <person name="Ravi A."/>
            <person name="Getino M."/>
            <person name="Pursley I."/>
            <person name="Horton D.L."/>
            <person name="Alikhan N.F."/>
            <person name="Baker D."/>
            <person name="Gharbi K."/>
            <person name="Hall N."/>
            <person name="Watson M."/>
            <person name="Adriaenssens E.M."/>
            <person name="Foster-Nyarko E."/>
            <person name="Jarju S."/>
            <person name="Secka A."/>
            <person name="Antonio M."/>
            <person name="Oren A."/>
            <person name="Chaudhuri R.R."/>
            <person name="La Ragione R."/>
            <person name="Hildebrand F."/>
            <person name="Pallen M.J."/>
        </authorList>
    </citation>
    <scope>NUCLEOTIDE SEQUENCE</scope>
    <source>
        <strain evidence="4">Gambia16-554</strain>
    </source>
</reference>
<comment type="caution">
    <text evidence="4">The sequence shown here is derived from an EMBL/GenBank/DDBJ whole genome shotgun (WGS) entry which is preliminary data.</text>
</comment>
<keyword evidence="2" id="KW-0472">Membrane</keyword>
<dbReference type="InterPro" id="IPR001107">
    <property type="entry name" value="Band_7"/>
</dbReference>
<feature type="domain" description="Band 7" evidence="3">
    <location>
        <begin position="75"/>
        <end position="255"/>
    </location>
</feature>
<dbReference type="AlphaFoldDB" id="A0A9D2GNM7"/>
<protein>
    <submittedName>
        <fullName evidence="4">SPFH domain-containing protein</fullName>
    </submittedName>
</protein>
<evidence type="ECO:0000256" key="1">
    <source>
        <dbReference type="ARBA" id="ARBA00004167"/>
    </source>
</evidence>
<accession>A0A9D2GNM7</accession>
<keyword evidence="2" id="KW-1133">Transmembrane helix</keyword>
<feature type="transmembrane region" description="Helical" evidence="2">
    <location>
        <begin position="21"/>
        <end position="42"/>
    </location>
</feature>
<dbReference type="EMBL" id="DXAW01000046">
    <property type="protein sequence ID" value="HIZ85346.1"/>
    <property type="molecule type" value="Genomic_DNA"/>
</dbReference>
<evidence type="ECO:0000313" key="5">
    <source>
        <dbReference type="Proteomes" id="UP000824115"/>
    </source>
</evidence>
<gene>
    <name evidence="4" type="ORF">IAC04_02525</name>
</gene>
<keyword evidence="2" id="KW-0812">Transmembrane</keyword>